<dbReference type="AlphaFoldDB" id="A0A165GCC1"/>
<accession>A0A165GCC1</accession>
<dbReference type="Proteomes" id="UP000076842">
    <property type="component" value="Unassembled WGS sequence"/>
</dbReference>
<evidence type="ECO:0000313" key="2">
    <source>
        <dbReference type="Proteomes" id="UP000076842"/>
    </source>
</evidence>
<keyword evidence="2" id="KW-1185">Reference proteome</keyword>
<evidence type="ECO:0000313" key="1">
    <source>
        <dbReference type="EMBL" id="KZT57892.1"/>
    </source>
</evidence>
<organism evidence="1 2">
    <name type="scientific">Calocera cornea HHB12733</name>
    <dbReference type="NCBI Taxonomy" id="1353952"/>
    <lineage>
        <taxon>Eukaryota</taxon>
        <taxon>Fungi</taxon>
        <taxon>Dikarya</taxon>
        <taxon>Basidiomycota</taxon>
        <taxon>Agaricomycotina</taxon>
        <taxon>Dacrymycetes</taxon>
        <taxon>Dacrymycetales</taxon>
        <taxon>Dacrymycetaceae</taxon>
        <taxon>Calocera</taxon>
    </lineage>
</organism>
<dbReference type="InParanoid" id="A0A165GCC1"/>
<reference evidence="1 2" key="1">
    <citation type="journal article" date="2016" name="Mol. Biol. Evol.">
        <title>Comparative Genomics of Early-Diverging Mushroom-Forming Fungi Provides Insights into the Origins of Lignocellulose Decay Capabilities.</title>
        <authorList>
            <person name="Nagy L.G."/>
            <person name="Riley R."/>
            <person name="Tritt A."/>
            <person name="Adam C."/>
            <person name="Daum C."/>
            <person name="Floudas D."/>
            <person name="Sun H."/>
            <person name="Yadav J.S."/>
            <person name="Pangilinan J."/>
            <person name="Larsson K.H."/>
            <person name="Matsuura K."/>
            <person name="Barry K."/>
            <person name="Labutti K."/>
            <person name="Kuo R."/>
            <person name="Ohm R.A."/>
            <person name="Bhattacharya S.S."/>
            <person name="Shirouzu T."/>
            <person name="Yoshinaga Y."/>
            <person name="Martin F.M."/>
            <person name="Grigoriev I.V."/>
            <person name="Hibbett D.S."/>
        </authorList>
    </citation>
    <scope>NUCLEOTIDE SEQUENCE [LARGE SCALE GENOMIC DNA]</scope>
    <source>
        <strain evidence="1 2">HHB12733</strain>
    </source>
</reference>
<gene>
    <name evidence="1" type="ORF">CALCODRAFT_263567</name>
</gene>
<dbReference type="EMBL" id="KV423957">
    <property type="protein sequence ID" value="KZT57892.1"/>
    <property type="molecule type" value="Genomic_DNA"/>
</dbReference>
<name>A0A165GCC1_9BASI</name>
<proteinExistence type="predicted"/>
<sequence length="107" mass="11882">MAIVKPAVGLLAGQLPHLAILLLPWALTAVHRVPVWCLSQPVCVAPNDPYTNNLMHDPSEHKHYVTQTSLNRKQQSLRGIERRKIRHISKSCRECGLECISVAVGEA</sequence>
<protein>
    <submittedName>
        <fullName evidence="1">Uncharacterized protein</fullName>
    </submittedName>
</protein>